<dbReference type="EMBL" id="BAAAVI010000011">
    <property type="protein sequence ID" value="GAA2861381.1"/>
    <property type="molecule type" value="Genomic_DNA"/>
</dbReference>
<reference evidence="4" key="1">
    <citation type="journal article" date="2019" name="Int. J. Syst. Evol. Microbiol.">
        <title>The Global Catalogue of Microorganisms (GCM) 10K type strain sequencing project: providing services to taxonomists for standard genome sequencing and annotation.</title>
        <authorList>
            <consortium name="The Broad Institute Genomics Platform"/>
            <consortium name="The Broad Institute Genome Sequencing Center for Infectious Disease"/>
            <person name="Wu L."/>
            <person name="Ma J."/>
        </authorList>
    </citation>
    <scope>NUCLEOTIDE SEQUENCE [LARGE SCALE GENOMIC DNA]</scope>
    <source>
        <strain evidence="4">JCM 6242</strain>
    </source>
</reference>
<keyword evidence="4" id="KW-1185">Reference proteome</keyword>
<gene>
    <name evidence="3" type="ORF">GCM10010517_20030</name>
</gene>
<organism evidence="3 4">
    <name type="scientific">Streptosporangium fragile</name>
    <dbReference type="NCBI Taxonomy" id="46186"/>
    <lineage>
        <taxon>Bacteria</taxon>
        <taxon>Bacillati</taxon>
        <taxon>Actinomycetota</taxon>
        <taxon>Actinomycetes</taxon>
        <taxon>Streptosporangiales</taxon>
        <taxon>Streptosporangiaceae</taxon>
        <taxon>Streptosporangium</taxon>
    </lineage>
</organism>
<dbReference type="RefSeq" id="WP_344969934.1">
    <property type="nucleotide sequence ID" value="NZ_BAAAVI010000011.1"/>
</dbReference>
<comment type="caution">
    <text evidence="3">The sequence shown here is derived from an EMBL/GenBank/DDBJ whole genome shotgun (WGS) entry which is preliminary data.</text>
</comment>
<feature type="compositionally biased region" description="Basic and acidic residues" evidence="1">
    <location>
        <begin position="1"/>
        <end position="19"/>
    </location>
</feature>
<name>A0ABP6IBD3_9ACTN</name>
<sequence length="173" mass="18489">MSGRPLPERERPEGEDRRSAAQGGRPGGGAERAGAGAGAERAGAAGGEAETGNAAREALASAQAELLASLVAGREAPPGFDRQRLRVQEYSLIAKRRRIVARHRPDLVEALGGDFAREFEAYARGRPKPPGGSHADVRDFAERLRAAGRLPEAPADREPGPAPGRWSRLFRRR</sequence>
<protein>
    <recommendedName>
        <fullName evidence="2">SCO6045-like C-terminal domain-containing protein</fullName>
    </recommendedName>
</protein>
<evidence type="ECO:0000313" key="4">
    <source>
        <dbReference type="Proteomes" id="UP001500831"/>
    </source>
</evidence>
<dbReference type="Proteomes" id="UP001500831">
    <property type="component" value="Unassembled WGS sequence"/>
</dbReference>
<evidence type="ECO:0000256" key="1">
    <source>
        <dbReference type="SAM" id="MobiDB-lite"/>
    </source>
</evidence>
<evidence type="ECO:0000313" key="3">
    <source>
        <dbReference type="EMBL" id="GAA2861381.1"/>
    </source>
</evidence>
<dbReference type="Pfam" id="PF26136">
    <property type="entry name" value="SCO6045_C"/>
    <property type="match status" value="1"/>
</dbReference>
<feature type="domain" description="SCO6045-like C-terminal" evidence="2">
    <location>
        <begin position="60"/>
        <end position="146"/>
    </location>
</feature>
<dbReference type="InterPro" id="IPR058711">
    <property type="entry name" value="SCO6045-like_C"/>
</dbReference>
<accession>A0ABP6IBD3</accession>
<feature type="compositionally biased region" description="Basic and acidic residues" evidence="1">
    <location>
        <begin position="135"/>
        <end position="145"/>
    </location>
</feature>
<feature type="compositionally biased region" description="Gly residues" evidence="1">
    <location>
        <begin position="24"/>
        <end position="37"/>
    </location>
</feature>
<feature type="region of interest" description="Disordered" evidence="1">
    <location>
        <begin position="123"/>
        <end position="173"/>
    </location>
</feature>
<proteinExistence type="predicted"/>
<feature type="region of interest" description="Disordered" evidence="1">
    <location>
        <begin position="1"/>
        <end position="58"/>
    </location>
</feature>
<feature type="compositionally biased region" description="Low complexity" evidence="1">
    <location>
        <begin position="38"/>
        <end position="58"/>
    </location>
</feature>
<evidence type="ECO:0000259" key="2">
    <source>
        <dbReference type="Pfam" id="PF26136"/>
    </source>
</evidence>